<feature type="compositionally biased region" description="Basic and acidic residues" evidence="1">
    <location>
        <begin position="452"/>
        <end position="488"/>
    </location>
</feature>
<evidence type="ECO:0000256" key="1">
    <source>
        <dbReference type="SAM" id="MobiDB-lite"/>
    </source>
</evidence>
<feature type="region of interest" description="Disordered" evidence="1">
    <location>
        <begin position="334"/>
        <end position="533"/>
    </location>
</feature>
<feature type="domain" description="DUF4384" evidence="3">
    <location>
        <begin position="68"/>
        <end position="144"/>
    </location>
</feature>
<organism evidence="4 5">
    <name type="scientific">Eiseniibacteriota bacterium</name>
    <dbReference type="NCBI Taxonomy" id="2212470"/>
    <lineage>
        <taxon>Bacteria</taxon>
        <taxon>Candidatus Eiseniibacteriota</taxon>
    </lineage>
</organism>
<dbReference type="PANTHER" id="PTHR36194:SF1">
    <property type="entry name" value="S-LAYER-LIKE PROTEIN"/>
    <property type="match status" value="1"/>
</dbReference>
<evidence type="ECO:0000256" key="2">
    <source>
        <dbReference type="SAM" id="SignalP"/>
    </source>
</evidence>
<sequence>MLKRLLLMMSVLAVASGSALGPTVAQAGLVSAGGHPGGGNPHLVGGSQMVSDQPFVEIWTDRGTGSVYVPGERVDVFMQPAYDCFVIVYDIDTDGNLRLLFPYDSRDDGFVRGGEIYRLGMGRSGGYRVTGPSGVEYVHVLSSFEPFRPVYWHGQAGYASYAHDATWRGFSDYWGAAVPPRVFGDPYVAMQSINEFICYDALEAGIAFADFTYFYVEHRVSYPRYLCYDCHGYQPAFHPYVDTCGGFHISFVACDPSYKPCSWWWWCSPKRVYCGPSYVCYSKKTCKSSCKGSCGNSCKNTKPSHKWRTRSDSYGGTGGKTSYADYYKERVRPGGSGFGGGRTAEVVRVRPEREQRPDGNTGERDLYSRKSSREAVRNTRPDGSRPEVETTRPKVRTTQPTTKTTRPEVRTMPARVERSKVDGRKADVPRVESRKVKKESGWSKLVKVVKTTIERESGRSKDSKSSRDSKTTRASDGKSGKKESDPKSAPRTVKVQASSEKKSSQSSESRKDARKARTTSTRSSQPTRRRVSD</sequence>
<reference evidence="4 5" key="1">
    <citation type="submission" date="2024-09" db="EMBL/GenBank/DDBJ databases">
        <authorList>
            <person name="D'Angelo T."/>
        </authorList>
    </citation>
    <scope>NUCLEOTIDE SEQUENCE [LARGE SCALE GENOMIC DNA]</scope>
    <source>
        <strain evidence="4">SAG AM-311-F02</strain>
    </source>
</reference>
<dbReference type="Pfam" id="PF14326">
    <property type="entry name" value="DUF4384"/>
    <property type="match status" value="1"/>
</dbReference>
<dbReference type="PANTHER" id="PTHR36194">
    <property type="entry name" value="S-LAYER-LIKE PROTEIN"/>
    <property type="match status" value="1"/>
</dbReference>
<feature type="region of interest" description="Disordered" evidence="1">
    <location>
        <begin position="294"/>
        <end position="315"/>
    </location>
</feature>
<feature type="compositionally biased region" description="Basic and acidic residues" evidence="1">
    <location>
        <begin position="345"/>
        <end position="392"/>
    </location>
</feature>
<feature type="compositionally biased region" description="Basic and acidic residues" evidence="1">
    <location>
        <begin position="405"/>
        <end position="441"/>
    </location>
</feature>
<keyword evidence="2" id="KW-0732">Signal</keyword>
<dbReference type="Proteomes" id="UP001594288">
    <property type="component" value="Unassembled WGS sequence"/>
</dbReference>
<accession>A0ABV6YPX7</accession>
<feature type="signal peptide" evidence="2">
    <location>
        <begin position="1"/>
        <end position="27"/>
    </location>
</feature>
<protein>
    <submittedName>
        <fullName evidence="4">DUF4384 domain-containing protein</fullName>
    </submittedName>
</protein>
<keyword evidence="5" id="KW-1185">Reference proteome</keyword>
<evidence type="ECO:0000313" key="4">
    <source>
        <dbReference type="EMBL" id="MFC1800105.1"/>
    </source>
</evidence>
<proteinExistence type="predicted"/>
<comment type="caution">
    <text evidence="4">The sequence shown here is derived from an EMBL/GenBank/DDBJ whole genome shotgun (WGS) entry which is preliminary data.</text>
</comment>
<evidence type="ECO:0000313" key="5">
    <source>
        <dbReference type="Proteomes" id="UP001594288"/>
    </source>
</evidence>
<feature type="chain" id="PRO_5045966063" evidence="2">
    <location>
        <begin position="28"/>
        <end position="533"/>
    </location>
</feature>
<dbReference type="InterPro" id="IPR025493">
    <property type="entry name" value="DUF4384"/>
</dbReference>
<evidence type="ECO:0000259" key="3">
    <source>
        <dbReference type="Pfam" id="PF14326"/>
    </source>
</evidence>
<name>A0ABV6YPX7_UNCEI</name>
<gene>
    <name evidence="4" type="ORF">ACFL2Z_04255</name>
</gene>
<feature type="compositionally biased region" description="Basic and acidic residues" evidence="1">
    <location>
        <begin position="499"/>
        <end position="511"/>
    </location>
</feature>
<dbReference type="EMBL" id="JBHPEI010000068">
    <property type="protein sequence ID" value="MFC1800105.1"/>
    <property type="molecule type" value="Genomic_DNA"/>
</dbReference>